<dbReference type="AlphaFoldDB" id="A0A4R4V1Q4"/>
<dbReference type="EMBL" id="SMKO01000136">
    <property type="protein sequence ID" value="TDC98581.1"/>
    <property type="molecule type" value="Genomic_DNA"/>
</dbReference>
<evidence type="ECO:0000313" key="2">
    <source>
        <dbReference type="Proteomes" id="UP000295258"/>
    </source>
</evidence>
<comment type="caution">
    <text evidence="1">The sequence shown here is derived from an EMBL/GenBank/DDBJ whole genome shotgun (WGS) entry which is preliminary data.</text>
</comment>
<dbReference type="RefSeq" id="WP_132601268.1">
    <property type="nucleotide sequence ID" value="NZ_SMKO01000136.1"/>
</dbReference>
<accession>A0A4R4V1Q4</accession>
<protein>
    <submittedName>
        <fullName evidence="1">Uncharacterized protein</fullName>
    </submittedName>
</protein>
<evidence type="ECO:0000313" key="1">
    <source>
        <dbReference type="EMBL" id="TDC98581.1"/>
    </source>
</evidence>
<keyword evidence="2" id="KW-1185">Reference proteome</keyword>
<reference evidence="1 2" key="1">
    <citation type="submission" date="2019-03" db="EMBL/GenBank/DDBJ databases">
        <title>Draft genome sequences of novel Actinobacteria.</title>
        <authorList>
            <person name="Sahin N."/>
            <person name="Ay H."/>
            <person name="Saygin H."/>
        </authorList>
    </citation>
    <scope>NUCLEOTIDE SEQUENCE [LARGE SCALE GENOMIC DNA]</scope>
    <source>
        <strain evidence="1 2">KC310</strain>
    </source>
</reference>
<name>A0A4R4V1Q4_9ACTN</name>
<organism evidence="1 2">
    <name type="scientific">Nonomuraea deserti</name>
    <dbReference type="NCBI Taxonomy" id="1848322"/>
    <lineage>
        <taxon>Bacteria</taxon>
        <taxon>Bacillati</taxon>
        <taxon>Actinomycetota</taxon>
        <taxon>Actinomycetes</taxon>
        <taxon>Streptosporangiales</taxon>
        <taxon>Streptosporangiaceae</taxon>
        <taxon>Nonomuraea</taxon>
    </lineage>
</organism>
<gene>
    <name evidence="1" type="ORF">E1292_34990</name>
</gene>
<proteinExistence type="predicted"/>
<dbReference type="Proteomes" id="UP000295258">
    <property type="component" value="Unassembled WGS sequence"/>
</dbReference>
<sequence length="243" mass="24354">MDTLAKQVVVGVSVAVALVALAGAVIAGAGKSSRPERTPGPAALRWSPGACVTGDLALTPCNGGASEVVAIAPDPPGPGDCPEDTDDVLRVGPGRTACVRNFLDPHPGAPGGGGGLLRVGDCVALDGRERPCARPGWYGRAVAITPDAAACPEGTLDTLGGGSRTICLGPGGQVLDRGACVARPPGRVADRSDVTRVACGSARAWARVLSFETAAGSCPARSERYLRSASAPRPVTCLDVLSK</sequence>